<comment type="subcellular location">
    <subcellularLocation>
        <location evidence="1">Cell membrane</location>
        <topology evidence="1">Multi-pass membrane protein</topology>
    </subcellularLocation>
</comment>
<keyword evidence="3" id="KW-1003">Cell membrane</keyword>
<evidence type="ECO:0000256" key="8">
    <source>
        <dbReference type="SAM" id="MobiDB-lite"/>
    </source>
</evidence>
<dbReference type="InterPro" id="IPR003445">
    <property type="entry name" value="Cat_transpt"/>
</dbReference>
<dbReference type="PANTHER" id="PTHR32024:SF1">
    <property type="entry name" value="KTR SYSTEM POTASSIUM UPTAKE PROTEIN B"/>
    <property type="match status" value="1"/>
</dbReference>
<dbReference type="GO" id="GO:0008324">
    <property type="term" value="F:monoatomic cation transmembrane transporter activity"/>
    <property type="evidence" value="ECO:0007669"/>
    <property type="project" value="InterPro"/>
</dbReference>
<dbReference type="EMBL" id="QPIJ01000008">
    <property type="protein sequence ID" value="RCV92825.1"/>
    <property type="molecule type" value="Genomic_DNA"/>
</dbReference>
<evidence type="ECO:0000256" key="3">
    <source>
        <dbReference type="ARBA" id="ARBA00022475"/>
    </source>
</evidence>
<evidence type="ECO:0000256" key="9">
    <source>
        <dbReference type="SAM" id="Phobius"/>
    </source>
</evidence>
<feature type="region of interest" description="Disordered" evidence="8">
    <location>
        <begin position="395"/>
        <end position="418"/>
    </location>
</feature>
<dbReference type="AlphaFoldDB" id="A0A368U765"/>
<feature type="transmembrane region" description="Helical" evidence="9">
    <location>
        <begin position="235"/>
        <end position="253"/>
    </location>
</feature>
<keyword evidence="2" id="KW-0813">Transport</keyword>
<proteinExistence type="predicted"/>
<gene>
    <name evidence="10" type="ORF">DU506_05460</name>
</gene>
<keyword evidence="11" id="KW-1185">Reference proteome</keyword>
<sequence length="418" mass="45227">MARRGRPRYRLGICRWLGVIFIDKPIAMLTRIRDAVVGSRQRLQDSWRISPPLLLSAGFMVLILLGTVLLKLPPAVHVPISWGEALFTATSPVTVTGLIVSDTGATLSVWGEAVILILMQAGGLGLMTFAVLALLSLGGRVRGRRYLVATSPYNETHPQDVIRTAKVVVKLALVMEGIAIVPLALVWVPEHGWLKGLWWSLFHAVSAFNNAGFTLSPDSLMAYAGSPAINTVIPALYLIGGLGFIVIMGIIDFPRSRQLDINVKVVLSGTVVLSLLGTAMIYMLESDNPATLAALPGLSDQLWASWLQATTPRTAGFNSLDISALTQPTSLVLMMLMFVGGGRQRYRQRHQGDHPACPARRHLGLPAGSARAHAIFAAYQDDHPAQGACRNGDGRPRHLHGHPGSLHYRRRRPAVGGV</sequence>
<evidence type="ECO:0000313" key="10">
    <source>
        <dbReference type="EMBL" id="RCV92825.1"/>
    </source>
</evidence>
<organism evidence="10 11">
    <name type="scientific">Vreelandella rituensis</name>
    <dbReference type="NCBI Taxonomy" id="2282306"/>
    <lineage>
        <taxon>Bacteria</taxon>
        <taxon>Pseudomonadati</taxon>
        <taxon>Pseudomonadota</taxon>
        <taxon>Gammaproteobacteria</taxon>
        <taxon>Oceanospirillales</taxon>
        <taxon>Halomonadaceae</taxon>
        <taxon>Vreelandella</taxon>
    </lineage>
</organism>
<keyword evidence="4 9" id="KW-0812">Transmembrane</keyword>
<dbReference type="PANTHER" id="PTHR32024">
    <property type="entry name" value="TRK SYSTEM POTASSIUM UPTAKE PROTEIN TRKG-RELATED"/>
    <property type="match status" value="1"/>
</dbReference>
<comment type="caution">
    <text evidence="10">The sequence shown here is derived from an EMBL/GenBank/DDBJ whole genome shotgun (WGS) entry which is preliminary data.</text>
</comment>
<evidence type="ECO:0000256" key="6">
    <source>
        <dbReference type="ARBA" id="ARBA00023065"/>
    </source>
</evidence>
<evidence type="ECO:0000256" key="5">
    <source>
        <dbReference type="ARBA" id="ARBA00022989"/>
    </source>
</evidence>
<feature type="transmembrane region" description="Helical" evidence="9">
    <location>
        <begin position="265"/>
        <end position="284"/>
    </location>
</feature>
<keyword evidence="6" id="KW-0406">Ion transport</keyword>
<reference evidence="10 11" key="1">
    <citation type="submission" date="2018-07" db="EMBL/GenBank/DDBJ databases">
        <title>Halomonas rutogse sp. nov., isolated from Lake TangqianCo on Tibetan Plateau.</title>
        <authorList>
            <person name="Lu H."/>
            <person name="Xing P."/>
            <person name="Wu Q."/>
        </authorList>
    </citation>
    <scope>NUCLEOTIDE SEQUENCE [LARGE SCALE GENOMIC DNA]</scope>
    <source>
        <strain evidence="10 11">TQ8S</strain>
    </source>
</reference>
<evidence type="ECO:0000256" key="4">
    <source>
        <dbReference type="ARBA" id="ARBA00022692"/>
    </source>
</evidence>
<protein>
    <submittedName>
        <fullName evidence="10">Uncharacterized protein</fullName>
    </submittedName>
</protein>
<keyword evidence="7 9" id="KW-0472">Membrane</keyword>
<evidence type="ECO:0000313" key="11">
    <source>
        <dbReference type="Proteomes" id="UP000253204"/>
    </source>
</evidence>
<evidence type="ECO:0000256" key="7">
    <source>
        <dbReference type="ARBA" id="ARBA00023136"/>
    </source>
</evidence>
<feature type="transmembrane region" description="Helical" evidence="9">
    <location>
        <begin position="167"/>
        <end position="188"/>
    </location>
</feature>
<feature type="transmembrane region" description="Helical" evidence="9">
    <location>
        <begin position="113"/>
        <end position="137"/>
    </location>
</feature>
<dbReference type="Pfam" id="PF02386">
    <property type="entry name" value="TrkH"/>
    <property type="match status" value="1"/>
</dbReference>
<dbReference type="OrthoDB" id="9810952at2"/>
<evidence type="ECO:0000256" key="2">
    <source>
        <dbReference type="ARBA" id="ARBA00022448"/>
    </source>
</evidence>
<evidence type="ECO:0000256" key="1">
    <source>
        <dbReference type="ARBA" id="ARBA00004651"/>
    </source>
</evidence>
<feature type="compositionally biased region" description="Basic residues" evidence="8">
    <location>
        <begin position="397"/>
        <end position="418"/>
    </location>
</feature>
<name>A0A368U765_9GAMM</name>
<keyword evidence="5 9" id="KW-1133">Transmembrane helix</keyword>
<accession>A0A368U765</accession>
<feature type="transmembrane region" description="Helical" evidence="9">
    <location>
        <begin position="52"/>
        <end position="70"/>
    </location>
</feature>
<dbReference type="GO" id="GO:0030001">
    <property type="term" value="P:metal ion transport"/>
    <property type="evidence" value="ECO:0007669"/>
    <property type="project" value="UniProtKB-ARBA"/>
</dbReference>
<feature type="transmembrane region" description="Helical" evidence="9">
    <location>
        <begin position="322"/>
        <end position="341"/>
    </location>
</feature>
<dbReference type="GO" id="GO:0005886">
    <property type="term" value="C:plasma membrane"/>
    <property type="evidence" value="ECO:0007669"/>
    <property type="project" value="UniProtKB-SubCell"/>
</dbReference>
<dbReference type="Proteomes" id="UP000253204">
    <property type="component" value="Unassembled WGS sequence"/>
</dbReference>